<keyword evidence="2 5" id="KW-0689">Ribosomal protein</keyword>
<dbReference type="FunFam" id="3.100.10.10:FF:000001">
    <property type="entry name" value="60S ribosomal protein L18"/>
    <property type="match status" value="1"/>
</dbReference>
<evidence type="ECO:0000259" key="4">
    <source>
        <dbReference type="Pfam" id="PF17135"/>
    </source>
</evidence>
<dbReference type="GO" id="GO:0003735">
    <property type="term" value="F:structural constituent of ribosome"/>
    <property type="evidence" value="ECO:0007669"/>
    <property type="project" value="InterPro"/>
</dbReference>
<evidence type="ECO:0000256" key="2">
    <source>
        <dbReference type="ARBA" id="ARBA00022980"/>
    </source>
</evidence>
<protein>
    <submittedName>
        <fullName evidence="5">60S ribosomal protein L18, putative</fullName>
    </submittedName>
</protein>
<dbReference type="GO" id="GO:0022625">
    <property type="term" value="C:cytosolic large ribosomal subunit"/>
    <property type="evidence" value="ECO:0007669"/>
    <property type="project" value="TreeGrafter"/>
</dbReference>
<evidence type="ECO:0000256" key="1">
    <source>
        <dbReference type="ARBA" id="ARBA00006815"/>
    </source>
</evidence>
<dbReference type="InterPro" id="IPR021131">
    <property type="entry name" value="Ribosomal_uL15/eL18"/>
</dbReference>
<organism evidence="5 6">
    <name type="scientific">Theileria equi strain WA</name>
    <dbReference type="NCBI Taxonomy" id="1537102"/>
    <lineage>
        <taxon>Eukaryota</taxon>
        <taxon>Sar</taxon>
        <taxon>Alveolata</taxon>
        <taxon>Apicomplexa</taxon>
        <taxon>Aconoidasida</taxon>
        <taxon>Piroplasmida</taxon>
        <taxon>Theileriidae</taxon>
        <taxon>Theileria</taxon>
    </lineage>
</organism>
<dbReference type="VEuPathDB" id="PiroplasmaDB:BEWA_027570"/>
<dbReference type="SUPFAM" id="SSF52080">
    <property type="entry name" value="Ribosomal proteins L15p and L18e"/>
    <property type="match status" value="1"/>
</dbReference>
<dbReference type="AlphaFoldDB" id="L0AXF3"/>
<dbReference type="eggNOG" id="KOG1714">
    <property type="taxonomic scope" value="Eukaryota"/>
</dbReference>
<dbReference type="Gene3D" id="3.100.10.10">
    <property type="match status" value="1"/>
</dbReference>
<keyword evidence="6" id="KW-1185">Reference proteome</keyword>
<gene>
    <name evidence="5" type="ORF">BEWA_027570</name>
</gene>
<reference evidence="5 6" key="1">
    <citation type="journal article" date="2012" name="BMC Genomics">
        <title>Comparative genomic analysis and phylogenetic position of Theileria equi.</title>
        <authorList>
            <person name="Kappmeyer L.S."/>
            <person name="Thiagarajan M."/>
            <person name="Herndon D.R."/>
            <person name="Ramsay J.D."/>
            <person name="Caler E."/>
            <person name="Djikeng A."/>
            <person name="Gillespie J.J."/>
            <person name="Lau A.O."/>
            <person name="Roalson E.H."/>
            <person name="Silva J.C."/>
            <person name="Silva M.G."/>
            <person name="Suarez C.E."/>
            <person name="Ueti M.W."/>
            <person name="Nene V.M."/>
            <person name="Mealey R.H."/>
            <person name="Knowles D.P."/>
            <person name="Brayton K.A."/>
        </authorList>
    </citation>
    <scope>NUCLEOTIDE SEQUENCE [LARGE SCALE GENOMIC DNA]</scope>
    <source>
        <strain evidence="5 6">WA</strain>
    </source>
</reference>
<dbReference type="PANTHER" id="PTHR10934">
    <property type="entry name" value="60S RIBOSOMAL PROTEIN L18"/>
    <property type="match status" value="1"/>
</dbReference>
<dbReference type="InterPro" id="IPR036227">
    <property type="entry name" value="Ribosomal_uL15/eL18_sf"/>
</dbReference>
<evidence type="ECO:0000313" key="5">
    <source>
        <dbReference type="EMBL" id="AFZ79908.1"/>
    </source>
</evidence>
<dbReference type="EMBL" id="CP001669">
    <property type="protein sequence ID" value="AFZ79908.1"/>
    <property type="molecule type" value="Genomic_DNA"/>
</dbReference>
<keyword evidence="3" id="KW-0687">Ribonucleoprotein</keyword>
<accession>L0AXF3</accession>
<dbReference type="RefSeq" id="XP_004829574.1">
    <property type="nucleotide sequence ID" value="XM_004829517.1"/>
</dbReference>
<feature type="domain" description="Large ribosomal subunit protein uL15/eL18" evidence="4">
    <location>
        <begin position="2"/>
        <end position="182"/>
    </location>
</feature>
<evidence type="ECO:0000313" key="6">
    <source>
        <dbReference type="Proteomes" id="UP000031512"/>
    </source>
</evidence>
<evidence type="ECO:0000256" key="3">
    <source>
        <dbReference type="ARBA" id="ARBA00023274"/>
    </source>
</evidence>
<dbReference type="InterPro" id="IPR000039">
    <property type="entry name" value="Ribosomal_eL18"/>
</dbReference>
<dbReference type="GeneID" id="15805942"/>
<comment type="similarity">
    <text evidence="1">Belongs to the eukaryotic ribosomal protein eL18 family.</text>
</comment>
<dbReference type="STRING" id="1537102.L0AXF3"/>
<name>L0AXF3_THEEQ</name>
<dbReference type="Proteomes" id="UP000031512">
    <property type="component" value="Chromosome 1"/>
</dbReference>
<sequence>MGIDLKKAGRVKKPGRKALVSKNPYLRLLVKLYKFLSRRTDSSFNKVVLNRLISPRRFKVPISLSKLSKHMTKRPDSTAVVIGTITDDKRLLKVPKLSVCALHVTESAHKRILEAGGEVLTFDQLVARSPTGAKCTLIRGATKSREAQKHFRSGNDHIKPYVRSKGRKFEKARGRRHSRGFKA</sequence>
<dbReference type="GO" id="GO:0006412">
    <property type="term" value="P:translation"/>
    <property type="evidence" value="ECO:0007669"/>
    <property type="project" value="InterPro"/>
</dbReference>
<dbReference type="KEGG" id="beq:BEWA_027570"/>
<dbReference type="PANTHER" id="PTHR10934:SF2">
    <property type="entry name" value="LARGE RIBOSOMAL SUBUNIT PROTEIN EL18"/>
    <property type="match status" value="1"/>
</dbReference>
<dbReference type="Pfam" id="PF17135">
    <property type="entry name" value="Ribosomal_L18"/>
    <property type="match status" value="1"/>
</dbReference>
<proteinExistence type="inferred from homology"/>
<dbReference type="GO" id="GO:0003723">
    <property type="term" value="F:RNA binding"/>
    <property type="evidence" value="ECO:0007669"/>
    <property type="project" value="TreeGrafter"/>
</dbReference>
<dbReference type="OrthoDB" id="6353017at2759"/>